<protein>
    <recommendedName>
        <fullName evidence="3">Lipoprotein</fullName>
    </recommendedName>
</protein>
<dbReference type="AlphaFoldDB" id="A0A972FN84"/>
<dbReference type="PROSITE" id="PS51257">
    <property type="entry name" value="PROKAR_LIPOPROTEIN"/>
    <property type="match status" value="1"/>
</dbReference>
<reference evidence="1" key="1">
    <citation type="submission" date="2020-02" db="EMBL/GenBank/DDBJ databases">
        <title>Flavobacterium sp. genome.</title>
        <authorList>
            <person name="Jung H.S."/>
            <person name="Baek J.H."/>
            <person name="Jeon C.O."/>
        </authorList>
    </citation>
    <scope>NUCLEOTIDE SEQUENCE</scope>
    <source>
        <strain evidence="1">SE-s28</strain>
    </source>
</reference>
<evidence type="ECO:0000313" key="1">
    <source>
        <dbReference type="EMBL" id="NMH29146.1"/>
    </source>
</evidence>
<dbReference type="RefSeq" id="WP_169528234.1">
    <property type="nucleotide sequence ID" value="NZ_JAAMPU010000107.1"/>
</dbReference>
<gene>
    <name evidence="1" type="ORF">G6047_13980</name>
</gene>
<keyword evidence="2" id="KW-1185">Reference proteome</keyword>
<proteinExistence type="predicted"/>
<evidence type="ECO:0000313" key="2">
    <source>
        <dbReference type="Proteomes" id="UP000712080"/>
    </source>
</evidence>
<evidence type="ECO:0008006" key="3">
    <source>
        <dbReference type="Google" id="ProtNLM"/>
    </source>
</evidence>
<sequence length="215" mass="23837">MTYIKHKIFIPAYSVLIVLYLLLGVAACTRMQSEPAQTENSPSMVPTDENTVIDAGKRIGKISIGMPAEELSFLGDPDLADSAMGKSWLTWYSKNSHAVSGKYELNIFTSYSDPQLTHKQVRCARVTSPDFRTANGISTNIDSSAIFKLNPKLRFVGTYTEKRSLPPIAVYEDDVSGIAIELDRSTQKTSAVIIFSPNRGLMPDYGYFRPDLKRG</sequence>
<name>A0A972FN84_9FLAO</name>
<organism evidence="1 2">
    <name type="scientific">Flavobacterium silvaticum</name>
    <dbReference type="NCBI Taxonomy" id="1852020"/>
    <lineage>
        <taxon>Bacteria</taxon>
        <taxon>Pseudomonadati</taxon>
        <taxon>Bacteroidota</taxon>
        <taxon>Flavobacteriia</taxon>
        <taxon>Flavobacteriales</taxon>
        <taxon>Flavobacteriaceae</taxon>
        <taxon>Flavobacterium</taxon>
    </lineage>
</organism>
<dbReference type="Proteomes" id="UP000712080">
    <property type="component" value="Unassembled WGS sequence"/>
</dbReference>
<accession>A0A972FN84</accession>
<dbReference type="EMBL" id="JAAMPU010000107">
    <property type="protein sequence ID" value="NMH29146.1"/>
    <property type="molecule type" value="Genomic_DNA"/>
</dbReference>
<comment type="caution">
    <text evidence="1">The sequence shown here is derived from an EMBL/GenBank/DDBJ whole genome shotgun (WGS) entry which is preliminary data.</text>
</comment>